<dbReference type="AlphaFoldDB" id="A0A7U9HFP9"/>
<gene>
    <name evidence="1" type="ORF">SLI_7900</name>
</gene>
<name>A0A7U9HFP9_STRLI</name>
<sequence>MCTALCVSPTSVVFTGWSPRRRFVKSHWCYIGNVGTNEDRDRDAISELSSLDDPVRRRLYCRP</sequence>
<accession>A0A7U9HFP9</accession>
<organism evidence="1 2">
    <name type="scientific">Streptomyces lividans 1326</name>
    <dbReference type="NCBI Taxonomy" id="1200984"/>
    <lineage>
        <taxon>Bacteria</taxon>
        <taxon>Bacillati</taxon>
        <taxon>Actinomycetota</taxon>
        <taxon>Actinomycetes</taxon>
        <taxon>Kitasatosporales</taxon>
        <taxon>Streptomycetaceae</taxon>
        <taxon>Streptomyces</taxon>
    </lineage>
</organism>
<proteinExistence type="predicted"/>
<evidence type="ECO:0000313" key="1">
    <source>
        <dbReference type="EMBL" id="EOY52599.1"/>
    </source>
</evidence>
<dbReference type="EMBL" id="CM001889">
    <property type="protein sequence ID" value="EOY52599.1"/>
    <property type="molecule type" value="Genomic_DNA"/>
</dbReference>
<reference evidence="2" key="1">
    <citation type="journal article" date="2013" name="Genome Biol. Evol.">
        <title>The genome sequence of Streptomyces lividans 66 reveals a novel tRNA-dependent peptide biosynthetic system within a metal-related genomic island.</title>
        <authorList>
            <person name="Cruz-Morales P."/>
            <person name="Vijgenboom E."/>
            <person name="Iruegas-Bocardo F."/>
            <person name="Girard G."/>
            <person name="Yanez-Guerra L.A."/>
            <person name="Ramos-Aboites H.E."/>
            <person name="Pernodet J.L."/>
            <person name="Anne J."/>
            <person name="van Wezel G.P."/>
            <person name="Barona-Gomez F."/>
        </authorList>
    </citation>
    <scope>NUCLEOTIDE SEQUENCE [LARGE SCALE GENOMIC DNA]</scope>
    <source>
        <strain evidence="2">1326</strain>
    </source>
</reference>
<protein>
    <submittedName>
        <fullName evidence="1">Uncharacterized protein</fullName>
    </submittedName>
</protein>
<evidence type="ECO:0000313" key="2">
    <source>
        <dbReference type="Proteomes" id="UP000014062"/>
    </source>
</evidence>
<dbReference type="Proteomes" id="UP000014062">
    <property type="component" value="Chromosome"/>
</dbReference>